<evidence type="ECO:0000256" key="8">
    <source>
        <dbReference type="HAMAP-Rule" id="MF_00197"/>
    </source>
</evidence>
<evidence type="ECO:0000256" key="5">
    <source>
        <dbReference type="ARBA" id="ARBA00023154"/>
    </source>
</evidence>
<feature type="active site" description="Proton acceptor" evidence="8">
    <location>
        <position position="219"/>
    </location>
</feature>
<organism evidence="10 11">
    <name type="scientific">Clostridium saudiense</name>
    <dbReference type="NCBI Taxonomy" id="1414720"/>
    <lineage>
        <taxon>Bacteria</taxon>
        <taxon>Bacillati</taxon>
        <taxon>Bacillota</taxon>
        <taxon>Clostridia</taxon>
        <taxon>Eubacteriales</taxon>
        <taxon>Clostridiaceae</taxon>
        <taxon>Clostridium</taxon>
    </lineage>
</organism>
<feature type="binding site" evidence="8">
    <location>
        <position position="192"/>
    </location>
    <ligand>
        <name>substrate</name>
    </ligand>
</feature>
<dbReference type="NCBIfam" id="TIGR00652">
    <property type="entry name" value="DapF"/>
    <property type="match status" value="1"/>
</dbReference>
<dbReference type="HAMAP" id="MF_00197">
    <property type="entry name" value="DAP_epimerase"/>
    <property type="match status" value="1"/>
</dbReference>
<feature type="binding site" evidence="8">
    <location>
        <position position="11"/>
    </location>
    <ligand>
        <name>substrate</name>
    </ligand>
</feature>
<keyword evidence="11" id="KW-1185">Reference proteome</keyword>
<evidence type="ECO:0000256" key="4">
    <source>
        <dbReference type="ARBA" id="ARBA00022605"/>
    </source>
</evidence>
<feature type="site" description="Could be important to modulate the pK values of the two catalytic cysteine residues" evidence="8">
    <location>
        <position position="163"/>
    </location>
</feature>
<comment type="similarity">
    <text evidence="2 8">Belongs to the diaminopimelate epimerase family.</text>
</comment>
<keyword evidence="5 8" id="KW-0457">Lysine biosynthesis</keyword>
<dbReference type="EMBL" id="JACJLL010000136">
    <property type="protein sequence ID" value="MBM6820615.1"/>
    <property type="molecule type" value="Genomic_DNA"/>
</dbReference>
<protein>
    <recommendedName>
        <fullName evidence="3 8">Diaminopimelate epimerase</fullName>
        <shortName evidence="8">DAP epimerase</shortName>
        <ecNumber evidence="3 8">5.1.1.7</ecNumber>
    </recommendedName>
    <alternativeName>
        <fullName evidence="8">PLP-independent amino acid racemase</fullName>
    </alternativeName>
</protein>
<feature type="binding site" evidence="8">
    <location>
        <begin position="210"/>
        <end position="211"/>
    </location>
    <ligand>
        <name>substrate</name>
    </ligand>
</feature>
<dbReference type="InterPro" id="IPR018510">
    <property type="entry name" value="DAP_epimerase_AS"/>
</dbReference>
<feature type="site" description="Could be important to modulate the pK values of the two catalytic cysteine residues" evidence="8">
    <location>
        <position position="210"/>
    </location>
</feature>
<keyword evidence="8" id="KW-0963">Cytoplasm</keyword>
<dbReference type="PANTHER" id="PTHR31689:SF0">
    <property type="entry name" value="DIAMINOPIMELATE EPIMERASE"/>
    <property type="match status" value="1"/>
</dbReference>
<dbReference type="InterPro" id="IPR001653">
    <property type="entry name" value="DAP_epimerase_DapF"/>
</dbReference>
<dbReference type="Pfam" id="PF01678">
    <property type="entry name" value="DAP_epimerase"/>
    <property type="match status" value="2"/>
</dbReference>
<gene>
    <name evidence="8" type="primary">dapF</name>
    <name evidence="10" type="ORF">H6A19_14965</name>
</gene>
<dbReference type="Gene3D" id="3.10.310.10">
    <property type="entry name" value="Diaminopimelate Epimerase, Chain A, domain 1"/>
    <property type="match status" value="2"/>
</dbReference>
<proteinExistence type="inferred from homology"/>
<feature type="active site" evidence="9">
    <location>
        <position position="72"/>
    </location>
</feature>
<keyword evidence="4 8" id="KW-0028">Amino-acid biosynthesis</keyword>
<comment type="subcellular location">
    <subcellularLocation>
        <location evidence="8">Cytoplasm</location>
    </subcellularLocation>
</comment>
<evidence type="ECO:0000256" key="2">
    <source>
        <dbReference type="ARBA" id="ARBA00010219"/>
    </source>
</evidence>
<comment type="subunit">
    <text evidence="8">Homodimer.</text>
</comment>
<comment type="pathway">
    <text evidence="1 8">Amino-acid biosynthesis; L-lysine biosynthesis via DAP pathway; DL-2,6-diaminopimelate from LL-2,6-diaminopimelate: step 1/1.</text>
</comment>
<comment type="caution">
    <text evidence="10">The sequence shown here is derived from an EMBL/GenBank/DDBJ whole genome shotgun (WGS) entry which is preliminary data.</text>
</comment>
<dbReference type="RefSeq" id="WP_148323128.1">
    <property type="nucleotide sequence ID" value="NZ_JACJLL010000136.1"/>
</dbReference>
<evidence type="ECO:0000256" key="3">
    <source>
        <dbReference type="ARBA" id="ARBA00013080"/>
    </source>
</evidence>
<feature type="binding site" evidence="8">
    <location>
        <begin position="220"/>
        <end position="221"/>
    </location>
    <ligand>
        <name>substrate</name>
    </ligand>
</feature>
<evidence type="ECO:0000313" key="10">
    <source>
        <dbReference type="EMBL" id="MBM6820615.1"/>
    </source>
</evidence>
<accession>A0ABS2FJ73</accession>
<comment type="function">
    <text evidence="8">Catalyzes the stereoinversion of LL-2,6-diaminopimelate (L,L-DAP) to meso-diaminopimelate (meso-DAP), a precursor of L-lysine and an essential component of the bacterial peptidoglycan.</text>
</comment>
<name>A0ABS2FJ73_9CLOT</name>
<evidence type="ECO:0000256" key="9">
    <source>
        <dbReference type="PROSITE-ProRule" id="PRU10125"/>
    </source>
</evidence>
<dbReference type="Proteomes" id="UP000767334">
    <property type="component" value="Unassembled WGS sequence"/>
</dbReference>
<dbReference type="SUPFAM" id="SSF54506">
    <property type="entry name" value="Diaminopimelate epimerase-like"/>
    <property type="match status" value="2"/>
</dbReference>
<evidence type="ECO:0000256" key="7">
    <source>
        <dbReference type="ARBA" id="ARBA00051712"/>
    </source>
</evidence>
<feature type="binding site" evidence="8">
    <location>
        <position position="63"/>
    </location>
    <ligand>
        <name>substrate</name>
    </ligand>
</feature>
<feature type="active site" description="Proton donor" evidence="8">
    <location>
        <position position="72"/>
    </location>
</feature>
<dbReference type="EC" id="5.1.1.7" evidence="3 8"/>
<evidence type="ECO:0000313" key="11">
    <source>
        <dbReference type="Proteomes" id="UP000767334"/>
    </source>
</evidence>
<reference evidence="10 11" key="1">
    <citation type="journal article" date="2021" name="Sci. Rep.">
        <title>The distribution of antibiotic resistance genes in chicken gut microbiota commensals.</title>
        <authorList>
            <person name="Juricova H."/>
            <person name="Matiasovicova J."/>
            <person name="Kubasova T."/>
            <person name="Cejkova D."/>
            <person name="Rychlik I."/>
        </authorList>
    </citation>
    <scope>NUCLEOTIDE SEQUENCE [LARGE SCALE GENOMIC DNA]</scope>
    <source>
        <strain evidence="10 11">An435</strain>
    </source>
</reference>
<dbReference type="PROSITE" id="PS01326">
    <property type="entry name" value="DAP_EPIMERASE"/>
    <property type="match status" value="1"/>
</dbReference>
<feature type="binding site" evidence="8">
    <location>
        <begin position="73"/>
        <end position="74"/>
    </location>
    <ligand>
        <name>substrate</name>
    </ligand>
</feature>
<comment type="catalytic activity">
    <reaction evidence="7 8">
        <text>(2S,6S)-2,6-diaminopimelate = meso-2,6-diaminopimelate</text>
        <dbReference type="Rhea" id="RHEA:15393"/>
        <dbReference type="ChEBI" id="CHEBI:57609"/>
        <dbReference type="ChEBI" id="CHEBI:57791"/>
        <dbReference type="EC" id="5.1.1.7"/>
    </reaction>
</comment>
<evidence type="ECO:0000256" key="1">
    <source>
        <dbReference type="ARBA" id="ARBA00005196"/>
    </source>
</evidence>
<keyword evidence="6 8" id="KW-0413">Isomerase</keyword>
<sequence length="273" mass="30124">MEFIKMHGTGNDFIFLLDLDDKYIGQESNLAKKLCHRRFGIGADGIVLVRKSAVADVKMVIVNSDGSGANMCGNAIRCFGKYVFENNIIDKEIITVETGDGVKELELKIDSEGKVETVKVYMGEISFDGSLIPLKNKEKLIDEDIVVNGKNYRASSILVGVPHTVIFVDDENYDVTEGKYIEKYELFEKGTNVNFVKVIDNENILVRTWERGAGATYSCGTGCSASVVICNKLNLTKDKVNVRVPGGQLRIELEGTSIYMIGDAEFICSGKAY</sequence>
<evidence type="ECO:0000256" key="6">
    <source>
        <dbReference type="ARBA" id="ARBA00023235"/>
    </source>
</evidence>
<dbReference type="GO" id="GO:0008837">
    <property type="term" value="F:diaminopimelate epimerase activity"/>
    <property type="evidence" value="ECO:0007669"/>
    <property type="project" value="UniProtKB-EC"/>
</dbReference>
<dbReference type="PANTHER" id="PTHR31689">
    <property type="entry name" value="DIAMINOPIMELATE EPIMERASE, CHLOROPLASTIC"/>
    <property type="match status" value="1"/>
</dbReference>
<comment type="caution">
    <text evidence="8">Lacks conserved residue(s) required for the propagation of feature annotation.</text>
</comment>